<organism evidence="1 2">
    <name type="scientific">Solea senegalensis</name>
    <name type="common">Senegalese sole</name>
    <dbReference type="NCBI Taxonomy" id="28829"/>
    <lineage>
        <taxon>Eukaryota</taxon>
        <taxon>Metazoa</taxon>
        <taxon>Chordata</taxon>
        <taxon>Craniata</taxon>
        <taxon>Vertebrata</taxon>
        <taxon>Euteleostomi</taxon>
        <taxon>Actinopterygii</taxon>
        <taxon>Neopterygii</taxon>
        <taxon>Teleostei</taxon>
        <taxon>Neoteleostei</taxon>
        <taxon>Acanthomorphata</taxon>
        <taxon>Carangaria</taxon>
        <taxon>Pleuronectiformes</taxon>
        <taxon>Pleuronectoidei</taxon>
        <taxon>Soleidae</taxon>
        <taxon>Solea</taxon>
    </lineage>
</organism>
<evidence type="ECO:0000313" key="1">
    <source>
        <dbReference type="EMBL" id="KAG7511888.1"/>
    </source>
</evidence>
<reference evidence="1 2" key="1">
    <citation type="journal article" date="2021" name="Sci. Rep.">
        <title>Chromosome anchoring in Senegalese sole (Solea senegalensis) reveals sex-associated markers and genome rearrangements in flatfish.</title>
        <authorList>
            <person name="Guerrero-Cozar I."/>
            <person name="Gomez-Garrido J."/>
            <person name="Berbel C."/>
            <person name="Martinez-Blanch J.F."/>
            <person name="Alioto T."/>
            <person name="Claros M.G."/>
            <person name="Gagnaire P.A."/>
            <person name="Manchado M."/>
        </authorList>
    </citation>
    <scope>NUCLEOTIDE SEQUENCE [LARGE SCALE GENOMIC DNA]</scope>
    <source>
        <strain evidence="1">Sse05_10M</strain>
    </source>
</reference>
<dbReference type="AlphaFoldDB" id="A0AAV6S4W7"/>
<accession>A0AAV6S4W7</accession>
<name>A0AAV6S4W7_SOLSE</name>
<protein>
    <submittedName>
        <fullName evidence="1">Uncharacterized protein</fullName>
    </submittedName>
</protein>
<gene>
    <name evidence="1" type="ORF">JOB18_013407</name>
</gene>
<dbReference type="EMBL" id="JAGKHQ010000007">
    <property type="protein sequence ID" value="KAG7511888.1"/>
    <property type="molecule type" value="Genomic_DNA"/>
</dbReference>
<keyword evidence="2" id="KW-1185">Reference proteome</keyword>
<proteinExistence type="predicted"/>
<comment type="caution">
    <text evidence="1">The sequence shown here is derived from an EMBL/GenBank/DDBJ whole genome shotgun (WGS) entry which is preliminary data.</text>
</comment>
<sequence length="59" mass="6755">MDTLRVHWDDGIKVYNCAQDAARVMRQRGWQVSDPGEEGPGLLQRLEATQKWTRVGDGR</sequence>
<evidence type="ECO:0000313" key="2">
    <source>
        <dbReference type="Proteomes" id="UP000693946"/>
    </source>
</evidence>
<dbReference type="Proteomes" id="UP000693946">
    <property type="component" value="Linkage Group LG15"/>
</dbReference>